<dbReference type="STRING" id="1246637.MTBBW1_2290006"/>
<gene>
    <name evidence="1" type="ORF">MTBBW1_2290006</name>
</gene>
<evidence type="ECO:0000313" key="2">
    <source>
        <dbReference type="Proteomes" id="UP000191931"/>
    </source>
</evidence>
<keyword evidence="2" id="KW-1185">Reference proteome</keyword>
<protein>
    <submittedName>
        <fullName evidence="1">Uncharacterized protein</fullName>
    </submittedName>
</protein>
<proteinExistence type="predicted"/>
<accession>A0A1W1HDK3</accession>
<reference evidence="1 2" key="1">
    <citation type="submission" date="2017-03" db="EMBL/GenBank/DDBJ databases">
        <authorList>
            <person name="Afonso C.L."/>
            <person name="Miller P.J."/>
            <person name="Scott M.A."/>
            <person name="Spackman E."/>
            <person name="Goraichik I."/>
            <person name="Dimitrov K.M."/>
            <person name="Suarez D.L."/>
            <person name="Swayne D.E."/>
        </authorList>
    </citation>
    <scope>NUCLEOTIDE SEQUENCE [LARGE SCALE GENOMIC DNA]</scope>
    <source>
        <strain evidence="1">PRJEB14757</strain>
    </source>
</reference>
<sequence length="60" mass="6942">MSRKKGGTTATLYYYYYYGKGKVGQVDNASFVCFLRPLCRKIECSVNFWLSVLAFKKLLD</sequence>
<organism evidence="1 2">
    <name type="scientific">Desulfamplus magnetovallimortis</name>
    <dbReference type="NCBI Taxonomy" id="1246637"/>
    <lineage>
        <taxon>Bacteria</taxon>
        <taxon>Pseudomonadati</taxon>
        <taxon>Thermodesulfobacteriota</taxon>
        <taxon>Desulfobacteria</taxon>
        <taxon>Desulfobacterales</taxon>
        <taxon>Desulfobacteraceae</taxon>
        <taxon>Desulfamplus</taxon>
    </lineage>
</organism>
<dbReference type="EMBL" id="FWEV01000145">
    <property type="protein sequence ID" value="SLM30516.1"/>
    <property type="molecule type" value="Genomic_DNA"/>
</dbReference>
<dbReference type="AlphaFoldDB" id="A0A1W1HDK3"/>
<evidence type="ECO:0000313" key="1">
    <source>
        <dbReference type="EMBL" id="SLM30516.1"/>
    </source>
</evidence>
<name>A0A1W1HDK3_9BACT</name>
<dbReference type="Proteomes" id="UP000191931">
    <property type="component" value="Unassembled WGS sequence"/>
</dbReference>